<name>E0STN5_IGNAA</name>
<keyword evidence="2" id="KW-1185">Reference proteome</keyword>
<evidence type="ECO:0000313" key="2">
    <source>
        <dbReference type="Proteomes" id="UP000001304"/>
    </source>
</evidence>
<dbReference type="Proteomes" id="UP000001304">
    <property type="component" value="Chromosome"/>
</dbReference>
<dbReference type="KEGG" id="iag:Igag_0828"/>
<accession>E0STN5</accession>
<dbReference type="BioCyc" id="IAGG583356:GHAH-817-MONOMER"/>
<organism evidence="1 2">
    <name type="scientific">Ignisphaera aggregans (strain DSM 17230 / JCM 13409 / AQ1.S1)</name>
    <dbReference type="NCBI Taxonomy" id="583356"/>
    <lineage>
        <taxon>Archaea</taxon>
        <taxon>Thermoproteota</taxon>
        <taxon>Thermoprotei</taxon>
        <taxon>Desulfurococcales</taxon>
        <taxon>Desulfurococcaceae</taxon>
        <taxon>Ignisphaera</taxon>
    </lineage>
</organism>
<sequence length="98" mass="10500">MIIIKSIVVLVGKYHLELISTAIDITVAEIIATSPVVKAVEMSGEQLADSPSKNLLAVIMASESDASMNGTTSINLCCLYNEYPRKPVHPTTTTVPIK</sequence>
<protein>
    <submittedName>
        <fullName evidence="1">Uncharacterized protein</fullName>
    </submittedName>
</protein>
<gene>
    <name evidence="1" type="ordered locus">Igag_0828</name>
</gene>
<dbReference type="AlphaFoldDB" id="E0STN5"/>
<evidence type="ECO:0000313" key="1">
    <source>
        <dbReference type="EMBL" id="ADM27651.1"/>
    </source>
</evidence>
<reference evidence="1 2" key="1">
    <citation type="journal article" date="2010" name="Stand. Genomic Sci.">
        <title>Complete genome sequence of Ignisphaera aggregans type strain (AQ1.S1).</title>
        <authorList>
            <person name="Goker M."/>
            <person name="Held B."/>
            <person name="Lapidus A."/>
            <person name="Nolan M."/>
            <person name="Spring S."/>
            <person name="Yasawong M."/>
            <person name="Lucas S."/>
            <person name="Glavina Del Rio T."/>
            <person name="Tice H."/>
            <person name="Cheng J.F."/>
            <person name="Goodwin L."/>
            <person name="Tapia R."/>
            <person name="Pitluck S."/>
            <person name="Liolios K."/>
            <person name="Ivanova N."/>
            <person name="Mavromatis K."/>
            <person name="Mikhailova N."/>
            <person name="Pati A."/>
            <person name="Chen A."/>
            <person name="Palaniappan K."/>
            <person name="Brambilla E."/>
            <person name="Land M."/>
            <person name="Hauser L."/>
            <person name="Chang Y.J."/>
            <person name="Jeffries C.D."/>
            <person name="Brettin T."/>
            <person name="Detter J.C."/>
            <person name="Han C."/>
            <person name="Rohde M."/>
            <person name="Sikorski J."/>
            <person name="Woyke T."/>
            <person name="Bristow J."/>
            <person name="Eisen J.A."/>
            <person name="Markowitz V."/>
            <person name="Hugenholtz P."/>
            <person name="Kyrpides N.C."/>
            <person name="Klenk H.P."/>
        </authorList>
    </citation>
    <scope>NUCLEOTIDE SEQUENCE [LARGE SCALE GENOMIC DNA]</scope>
    <source>
        <strain evidence="2">DSM 17230 / JCM 13409 / AQ1.S1</strain>
    </source>
</reference>
<proteinExistence type="predicted"/>
<dbReference type="EMBL" id="CP002098">
    <property type="protein sequence ID" value="ADM27651.1"/>
    <property type="molecule type" value="Genomic_DNA"/>
</dbReference>
<dbReference type="HOGENOM" id="CLU_2327234_0_0_2"/>